<gene>
    <name evidence="1" type="ORF">SKP52_11680</name>
</gene>
<keyword evidence="2" id="KW-1185">Reference proteome</keyword>
<accession>A0A0A7PJ58</accession>
<reference evidence="1 2" key="1">
    <citation type="journal article" date="2015" name="Int. J. Syst. Evol. Microbiol.">
        <title>Description of Sphingopyxis fribergensis sp. nov. - a soil bacterium with the ability to degrade styrene and phenylacetic acid.</title>
        <authorList>
            <person name="Oelschlagel M."/>
            <person name="Ruckert C."/>
            <person name="Kalinowski J."/>
            <person name="Schmidt G."/>
            <person name="Schlomann M."/>
            <person name="Tischler D."/>
        </authorList>
    </citation>
    <scope>NUCLEOTIDE SEQUENCE [LARGE SCALE GENOMIC DNA]</scope>
    <source>
        <strain evidence="1 2">Kp5.2</strain>
    </source>
</reference>
<organism evidence="1 2">
    <name type="scientific">Sphingopyxis fribergensis</name>
    <dbReference type="NCBI Taxonomy" id="1515612"/>
    <lineage>
        <taxon>Bacteria</taxon>
        <taxon>Pseudomonadati</taxon>
        <taxon>Pseudomonadota</taxon>
        <taxon>Alphaproteobacteria</taxon>
        <taxon>Sphingomonadales</taxon>
        <taxon>Sphingomonadaceae</taxon>
        <taxon>Sphingopyxis</taxon>
    </lineage>
</organism>
<dbReference type="KEGG" id="sphk:SKP52_11680"/>
<name>A0A0A7PJ58_9SPHN</name>
<dbReference type="Proteomes" id="UP000030907">
    <property type="component" value="Chromosome"/>
</dbReference>
<dbReference type="HOGENOM" id="CLU_2262008_0_0_5"/>
<dbReference type="EMBL" id="CP009122">
    <property type="protein sequence ID" value="AJA09233.1"/>
    <property type="molecule type" value="Genomic_DNA"/>
</dbReference>
<evidence type="ECO:0000313" key="1">
    <source>
        <dbReference type="EMBL" id="AJA09233.1"/>
    </source>
</evidence>
<proteinExistence type="predicted"/>
<sequence>MRFRWTTVLQGSRPGASAAQAPFARAESRATGFLMPGVGWRYETLQSWMQFFCATLWPMIRRNTVDVDEIFANDDSGDPDALLDMINRNPVQIKSPPAAEIAP</sequence>
<dbReference type="AlphaFoldDB" id="A0A0A7PJ58"/>
<evidence type="ECO:0000313" key="2">
    <source>
        <dbReference type="Proteomes" id="UP000030907"/>
    </source>
</evidence>
<protein>
    <submittedName>
        <fullName evidence="1">Uncharacterized protein</fullName>
    </submittedName>
</protein>